<dbReference type="EMBL" id="BAABLD010000008">
    <property type="protein sequence ID" value="GAA5165889.1"/>
    <property type="molecule type" value="Genomic_DNA"/>
</dbReference>
<name>A0ABP9QR10_9RHOO</name>
<accession>A0ABP9QR10</accession>
<keyword evidence="3" id="KW-1185">Reference proteome</keyword>
<feature type="signal peptide" evidence="1">
    <location>
        <begin position="1"/>
        <end position="19"/>
    </location>
</feature>
<dbReference type="Pfam" id="PF10973">
    <property type="entry name" value="DUF2799"/>
    <property type="match status" value="1"/>
</dbReference>
<evidence type="ECO:0000313" key="2">
    <source>
        <dbReference type="EMBL" id="GAA5165889.1"/>
    </source>
</evidence>
<evidence type="ECO:0008006" key="4">
    <source>
        <dbReference type="Google" id="ProtNLM"/>
    </source>
</evidence>
<evidence type="ECO:0000256" key="1">
    <source>
        <dbReference type="SAM" id="SignalP"/>
    </source>
</evidence>
<organism evidence="2 3">
    <name type="scientific">Viridibacterium curvum</name>
    <dbReference type="NCBI Taxonomy" id="1101404"/>
    <lineage>
        <taxon>Bacteria</taxon>
        <taxon>Pseudomonadati</taxon>
        <taxon>Pseudomonadota</taxon>
        <taxon>Betaproteobacteria</taxon>
        <taxon>Rhodocyclales</taxon>
        <taxon>Rhodocyclaceae</taxon>
        <taxon>Viridibacterium</taxon>
    </lineage>
</organism>
<dbReference type="InterPro" id="IPR021242">
    <property type="entry name" value="DUF2799"/>
</dbReference>
<dbReference type="PROSITE" id="PS51257">
    <property type="entry name" value="PROKAR_LIPOPROTEIN"/>
    <property type="match status" value="1"/>
</dbReference>
<evidence type="ECO:0000313" key="3">
    <source>
        <dbReference type="Proteomes" id="UP001500547"/>
    </source>
</evidence>
<gene>
    <name evidence="2" type="ORF">GCM10025770_22170</name>
</gene>
<keyword evidence="1" id="KW-0732">Signal</keyword>
<feature type="chain" id="PRO_5047437347" description="DUF2799 domain-containing protein" evidence="1">
    <location>
        <begin position="20"/>
        <end position="198"/>
    </location>
</feature>
<protein>
    <recommendedName>
        <fullName evidence="4">DUF2799 domain-containing protein</fullName>
    </recommendedName>
</protein>
<reference evidence="3" key="1">
    <citation type="journal article" date="2019" name="Int. J. Syst. Evol. Microbiol.">
        <title>The Global Catalogue of Microorganisms (GCM) 10K type strain sequencing project: providing services to taxonomists for standard genome sequencing and annotation.</title>
        <authorList>
            <consortium name="The Broad Institute Genomics Platform"/>
            <consortium name="The Broad Institute Genome Sequencing Center for Infectious Disease"/>
            <person name="Wu L."/>
            <person name="Ma J."/>
        </authorList>
    </citation>
    <scope>NUCLEOTIDE SEQUENCE [LARGE SCALE GENOMIC DNA]</scope>
    <source>
        <strain evidence="3">JCM 18715</strain>
    </source>
</reference>
<dbReference type="Proteomes" id="UP001500547">
    <property type="component" value="Unassembled WGS sequence"/>
</dbReference>
<proteinExistence type="predicted"/>
<sequence length="198" mass="22496">MPLTRLLPALLCLALSACASLNEAECRRGDWQALGQKEGLAGYAAQRLDDHRKACGKYAIQPDSALWENGRQQGLKQFCTPHNAVEAGYRGYYYTTGTCPADMEAAFLPGWRIGNDAWRAERELEQLRQRIRNMELDLARLKPGPQRDAVEREYRYSVGIWGGMPGMFSSQLSLAEHNAWRARERMWDYQRKLATPAS</sequence>
<comment type="caution">
    <text evidence="2">The sequence shown here is derived from an EMBL/GenBank/DDBJ whole genome shotgun (WGS) entry which is preliminary data.</text>
</comment>
<dbReference type="RefSeq" id="WP_345533017.1">
    <property type="nucleotide sequence ID" value="NZ_BAABLD010000008.1"/>
</dbReference>